<dbReference type="GO" id="GO:0016020">
    <property type="term" value="C:membrane"/>
    <property type="evidence" value="ECO:0007669"/>
    <property type="project" value="InterPro"/>
</dbReference>
<dbReference type="GO" id="GO:0008107">
    <property type="term" value="F:galactoside 2-alpha-L-fucosyltransferase activity"/>
    <property type="evidence" value="ECO:0007669"/>
    <property type="project" value="InterPro"/>
</dbReference>
<dbReference type="GO" id="GO:0005975">
    <property type="term" value="P:carbohydrate metabolic process"/>
    <property type="evidence" value="ECO:0007669"/>
    <property type="project" value="InterPro"/>
</dbReference>
<dbReference type="PANTHER" id="PTHR11927:SF9">
    <property type="entry name" value="L-FUCOSYLTRANSFERASE"/>
    <property type="match status" value="1"/>
</dbReference>
<accession>A0A2H0UJH6</accession>
<evidence type="ECO:0000313" key="4">
    <source>
        <dbReference type="Proteomes" id="UP000229612"/>
    </source>
</evidence>
<sequence>MIILNIKGGLGNQMFQYACGRALSLRNNDKLSLVWSEYQGDTARKFSLKNFAIKAEVIEPDVVPKFPKLLARLKQKLTKNFYVGFDSSILKKHGQTVYLDGYFQSEKYFQDYADEIRQDFSLVAPFEGKTAEIANTIKSELNAVSLHVRRGDYVTHPDFGGIVTQEYYERAIQHIRESVPSAKFYVFSDDIDWCRSELPLGSDATFVSNPEFKDYEEMILMSLSHHHIIANSSFSWWGAWLGNNPNKIVIAPSKWSNLHENWYKDIIPSTWIRL</sequence>
<evidence type="ECO:0000313" key="3">
    <source>
        <dbReference type="EMBL" id="PIR85945.1"/>
    </source>
</evidence>
<keyword evidence="2 3" id="KW-0808">Transferase</keyword>
<proteinExistence type="predicted"/>
<dbReference type="Pfam" id="PF01531">
    <property type="entry name" value="Glyco_transf_11"/>
    <property type="match status" value="1"/>
</dbReference>
<dbReference type="CDD" id="cd11301">
    <property type="entry name" value="Fut1_Fut2_like"/>
    <property type="match status" value="1"/>
</dbReference>
<comment type="caution">
    <text evidence="3">The sequence shown here is derived from an EMBL/GenBank/DDBJ whole genome shotgun (WGS) entry which is preliminary data.</text>
</comment>
<name>A0A2H0UJH6_9BACT</name>
<organism evidence="3 4">
    <name type="scientific">Candidatus Kaiserbacteria bacterium CG10_big_fil_rev_8_21_14_0_10_44_10</name>
    <dbReference type="NCBI Taxonomy" id="1974606"/>
    <lineage>
        <taxon>Bacteria</taxon>
        <taxon>Candidatus Kaiseribacteriota</taxon>
    </lineage>
</organism>
<dbReference type="Proteomes" id="UP000229612">
    <property type="component" value="Unassembled WGS sequence"/>
</dbReference>
<dbReference type="EMBL" id="PFBG01000017">
    <property type="protein sequence ID" value="PIR85945.1"/>
    <property type="molecule type" value="Genomic_DNA"/>
</dbReference>
<dbReference type="AlphaFoldDB" id="A0A2H0UJH6"/>
<keyword evidence="1 3" id="KW-0328">Glycosyltransferase</keyword>
<protein>
    <submittedName>
        <fullName evidence="3">Alpha-1,2-fucosyltransferase</fullName>
    </submittedName>
</protein>
<evidence type="ECO:0000256" key="2">
    <source>
        <dbReference type="ARBA" id="ARBA00022679"/>
    </source>
</evidence>
<dbReference type="PANTHER" id="PTHR11927">
    <property type="entry name" value="GALACTOSIDE 2-L-FUCOSYLTRANSFERASE"/>
    <property type="match status" value="1"/>
</dbReference>
<gene>
    <name evidence="3" type="ORF">COU14_01535</name>
</gene>
<reference evidence="4" key="1">
    <citation type="submission" date="2017-09" db="EMBL/GenBank/DDBJ databases">
        <title>Depth-based differentiation of microbial function through sediment-hosted aquifers and enrichment of novel symbionts in the deep terrestrial subsurface.</title>
        <authorList>
            <person name="Probst A.J."/>
            <person name="Ladd B."/>
            <person name="Jarett J.K."/>
            <person name="Geller-Mcgrath D.E."/>
            <person name="Sieber C.M.K."/>
            <person name="Emerson J.B."/>
            <person name="Anantharaman K."/>
            <person name="Thomas B.C."/>
            <person name="Malmstrom R."/>
            <person name="Stieglmeier M."/>
            <person name="Klingl A."/>
            <person name="Woyke T."/>
            <person name="Ryan C.M."/>
            <person name="Banfield J.F."/>
        </authorList>
    </citation>
    <scope>NUCLEOTIDE SEQUENCE [LARGE SCALE GENOMIC DNA]</scope>
</reference>
<evidence type="ECO:0000256" key="1">
    <source>
        <dbReference type="ARBA" id="ARBA00022676"/>
    </source>
</evidence>
<dbReference type="InterPro" id="IPR002516">
    <property type="entry name" value="Glyco_trans_11"/>
</dbReference>